<evidence type="ECO:0000313" key="2">
    <source>
        <dbReference type="EMBL" id="STO22017.1"/>
    </source>
</evidence>
<dbReference type="InterPro" id="IPR000878">
    <property type="entry name" value="4pyrrol_Mease"/>
</dbReference>
<keyword evidence="2" id="KW-0808">Transferase</keyword>
<dbReference type="InterPro" id="IPR014777">
    <property type="entry name" value="4pyrrole_Mease_sub1"/>
</dbReference>
<evidence type="ECO:0000313" key="3">
    <source>
        <dbReference type="Proteomes" id="UP000254554"/>
    </source>
</evidence>
<dbReference type="Gene3D" id="3.40.1010.10">
    <property type="entry name" value="Cobalt-precorrin-4 Transmethylase, Domain 1"/>
    <property type="match status" value="1"/>
</dbReference>
<dbReference type="InterPro" id="IPR035996">
    <property type="entry name" value="4pyrrol_Methylase_sf"/>
</dbReference>
<evidence type="ECO:0000259" key="1">
    <source>
        <dbReference type="Pfam" id="PF00590"/>
    </source>
</evidence>
<dbReference type="EMBL" id="UGGT01000001">
    <property type="protein sequence ID" value="STO22017.1"/>
    <property type="molecule type" value="Genomic_DNA"/>
</dbReference>
<organism evidence="2 3">
    <name type="scientific">Fluoribacter dumoffii</name>
    <dbReference type="NCBI Taxonomy" id="463"/>
    <lineage>
        <taxon>Bacteria</taxon>
        <taxon>Pseudomonadati</taxon>
        <taxon>Pseudomonadota</taxon>
        <taxon>Gammaproteobacteria</taxon>
        <taxon>Legionellales</taxon>
        <taxon>Legionellaceae</taxon>
        <taxon>Fluoribacter</taxon>
    </lineage>
</organism>
<dbReference type="STRING" id="1094715.GCA_000236165_00323"/>
<keyword evidence="3" id="KW-1185">Reference proteome</keyword>
<dbReference type="GO" id="GO:0032259">
    <property type="term" value="P:methylation"/>
    <property type="evidence" value="ECO:0007669"/>
    <property type="project" value="UniProtKB-KW"/>
</dbReference>
<name>A0A377GB15_9GAMM</name>
<sequence length="258" mass="29216">MHKLIVVGSGIKSISHLTEETKRVIQSADKVLYLINEDNLKQWIQREAKNSESLDSIYFSSEKRIEAYQALTNHIIEEYKKVSILCVVFYGHPTVFADSALNAVRQIKRDDGEAIILPAVSAQDCLFSDLEIDPGDQGCFSIEATELVLFERCIDAHAHLILWQVANFGRTDGQKANNLSILKDYLSDYYPADYSICLYEAPSLPTCSPRIEWIQLCHMDQSVISSITTVYIPPIENKAISNKYLRLLNLTVDDLILK</sequence>
<protein>
    <submittedName>
        <fullName evidence="2">Tetrapyrrole (Corrin/Porphyrin) Methylases</fullName>
    </submittedName>
</protein>
<accession>A0A377GB15</accession>
<dbReference type="OrthoDB" id="1459304at2"/>
<proteinExistence type="predicted"/>
<dbReference type="AlphaFoldDB" id="A0A377GB15"/>
<dbReference type="Pfam" id="PF00590">
    <property type="entry name" value="TP_methylase"/>
    <property type="match status" value="1"/>
</dbReference>
<gene>
    <name evidence="2" type="ORF">NCTC11370_02101</name>
</gene>
<dbReference type="Proteomes" id="UP000254554">
    <property type="component" value="Unassembled WGS sequence"/>
</dbReference>
<dbReference type="SUPFAM" id="SSF53790">
    <property type="entry name" value="Tetrapyrrole methylase"/>
    <property type="match status" value="1"/>
</dbReference>
<dbReference type="RefSeq" id="WP_019349500.1">
    <property type="nucleotide sequence ID" value="NZ_UGGT01000001.1"/>
</dbReference>
<dbReference type="GO" id="GO:0008168">
    <property type="term" value="F:methyltransferase activity"/>
    <property type="evidence" value="ECO:0007669"/>
    <property type="project" value="UniProtKB-KW"/>
</dbReference>
<dbReference type="GeneID" id="93291364"/>
<dbReference type="CDD" id="cd19916">
    <property type="entry name" value="OphMA_like"/>
    <property type="match status" value="1"/>
</dbReference>
<reference evidence="2 3" key="1">
    <citation type="submission" date="2018-06" db="EMBL/GenBank/DDBJ databases">
        <authorList>
            <consortium name="Pathogen Informatics"/>
            <person name="Doyle S."/>
        </authorList>
    </citation>
    <scope>NUCLEOTIDE SEQUENCE [LARGE SCALE GENOMIC DNA]</scope>
    <source>
        <strain evidence="2 3">NCTC11370</strain>
    </source>
</reference>
<keyword evidence="2" id="KW-0489">Methyltransferase</keyword>
<feature type="domain" description="Tetrapyrrole methylase" evidence="1">
    <location>
        <begin position="3"/>
        <end position="144"/>
    </location>
</feature>